<dbReference type="GO" id="GO:0005829">
    <property type="term" value="C:cytosol"/>
    <property type="evidence" value="ECO:0007669"/>
    <property type="project" value="TreeGrafter"/>
</dbReference>
<keyword evidence="4" id="KW-0547">Nucleotide-binding</keyword>
<organism evidence="4 5">
    <name type="scientific">Halapricum desulfuricans</name>
    <dbReference type="NCBI Taxonomy" id="2841257"/>
    <lineage>
        <taxon>Archaea</taxon>
        <taxon>Methanobacteriati</taxon>
        <taxon>Methanobacteriota</taxon>
        <taxon>Stenosarchaea group</taxon>
        <taxon>Halobacteria</taxon>
        <taxon>Halobacteriales</taxon>
        <taxon>Haloarculaceae</taxon>
        <taxon>Halapricum</taxon>
    </lineage>
</organism>
<dbReference type="GO" id="GO:0005524">
    <property type="term" value="F:ATP binding"/>
    <property type="evidence" value="ECO:0007669"/>
    <property type="project" value="InterPro"/>
</dbReference>
<evidence type="ECO:0000313" key="5">
    <source>
        <dbReference type="Proteomes" id="UP000663305"/>
    </source>
</evidence>
<dbReference type="EMBL" id="CP064790">
    <property type="protein sequence ID" value="QSG13552.1"/>
    <property type="molecule type" value="Genomic_DNA"/>
</dbReference>
<dbReference type="InterPro" id="IPR014001">
    <property type="entry name" value="Helicase_ATP-bd"/>
</dbReference>
<dbReference type="SMART" id="SM00490">
    <property type="entry name" value="HELICc"/>
    <property type="match status" value="1"/>
</dbReference>
<feature type="domain" description="Helicase ATP-binding" evidence="2">
    <location>
        <begin position="211"/>
        <end position="378"/>
    </location>
</feature>
<proteinExistence type="predicted"/>
<dbReference type="SUPFAM" id="SSF52540">
    <property type="entry name" value="P-loop containing nucleoside triphosphate hydrolases"/>
    <property type="match status" value="1"/>
</dbReference>
<feature type="domain" description="Helicase C-terminal" evidence="3">
    <location>
        <begin position="493"/>
        <end position="667"/>
    </location>
</feature>
<feature type="region of interest" description="Disordered" evidence="1">
    <location>
        <begin position="779"/>
        <end position="879"/>
    </location>
</feature>
<protein>
    <submittedName>
        <fullName evidence="4">SsDNA-dependent ATPase, helicase superfamily II</fullName>
    </submittedName>
</protein>
<feature type="region of interest" description="Disordered" evidence="1">
    <location>
        <begin position="1462"/>
        <end position="1504"/>
    </location>
</feature>
<feature type="compositionally biased region" description="Polar residues" evidence="1">
    <location>
        <begin position="806"/>
        <end position="824"/>
    </location>
</feature>
<keyword evidence="4" id="KW-0067">ATP-binding</keyword>
<dbReference type="InterPro" id="IPR001650">
    <property type="entry name" value="Helicase_C-like"/>
</dbReference>
<dbReference type="PROSITE" id="PS51192">
    <property type="entry name" value="HELICASE_ATP_BIND_1"/>
    <property type="match status" value="1"/>
</dbReference>
<dbReference type="Pfam" id="PF00271">
    <property type="entry name" value="Helicase_C"/>
    <property type="match status" value="1"/>
</dbReference>
<reference evidence="4" key="1">
    <citation type="submission" date="2020-11" db="EMBL/GenBank/DDBJ databases">
        <title>Carbohydrate-dependent, anaerobic sulfur respiration: A novel catabolism in halophilic archaea.</title>
        <authorList>
            <person name="Sorokin D.Y."/>
            <person name="Messina E."/>
            <person name="Smedile F."/>
            <person name="La Cono V."/>
            <person name="Hallsworth J.E."/>
            <person name="Yakimov M.M."/>
        </authorList>
    </citation>
    <scope>NUCLEOTIDE SEQUENCE</scope>
    <source>
        <strain evidence="4">HSR-Bgl</strain>
        <plasmid evidence="4">pHSR-Bgl01</plasmid>
    </source>
</reference>
<dbReference type="GO" id="GO:0003677">
    <property type="term" value="F:DNA binding"/>
    <property type="evidence" value="ECO:0007669"/>
    <property type="project" value="InterPro"/>
</dbReference>
<dbReference type="GO" id="GO:0016787">
    <property type="term" value="F:hydrolase activity"/>
    <property type="evidence" value="ECO:0007669"/>
    <property type="project" value="InterPro"/>
</dbReference>
<feature type="region of interest" description="Disordered" evidence="1">
    <location>
        <begin position="1323"/>
        <end position="1361"/>
    </location>
</feature>
<feature type="compositionally biased region" description="Low complexity" evidence="1">
    <location>
        <begin position="779"/>
        <end position="788"/>
    </location>
</feature>
<keyword evidence="4" id="KW-0378">Hydrolase</keyword>
<feature type="compositionally biased region" description="Low complexity" evidence="1">
    <location>
        <begin position="834"/>
        <end position="849"/>
    </location>
</feature>
<dbReference type="GO" id="GO:0004386">
    <property type="term" value="F:helicase activity"/>
    <property type="evidence" value="ECO:0007669"/>
    <property type="project" value="UniProtKB-KW"/>
</dbReference>
<dbReference type="Pfam" id="PF18780">
    <property type="entry name" value="HNH_repeat"/>
    <property type="match status" value="4"/>
</dbReference>
<evidence type="ECO:0000259" key="3">
    <source>
        <dbReference type="PROSITE" id="PS51194"/>
    </source>
</evidence>
<dbReference type="InterPro" id="IPR006935">
    <property type="entry name" value="Helicase/UvrB_N"/>
</dbReference>
<evidence type="ECO:0000256" key="1">
    <source>
        <dbReference type="SAM" id="MobiDB-lite"/>
    </source>
</evidence>
<feature type="compositionally biased region" description="Polar residues" evidence="1">
    <location>
        <begin position="1326"/>
        <end position="1360"/>
    </location>
</feature>
<dbReference type="InterPro" id="IPR050742">
    <property type="entry name" value="Helicase_Restrict-Modif_Enz"/>
</dbReference>
<name>A0A897NLD1_9EURY</name>
<dbReference type="Gene3D" id="3.40.50.300">
    <property type="entry name" value="P-loop containing nucleotide triphosphate hydrolases"/>
    <property type="match status" value="2"/>
</dbReference>
<gene>
    <name evidence="4" type="primary">xpb</name>
    <name evidence="4" type="ORF">HSBGL_4138</name>
</gene>
<dbReference type="Pfam" id="PF04851">
    <property type="entry name" value="ResIII"/>
    <property type="match status" value="1"/>
</dbReference>
<dbReference type="Proteomes" id="UP000663305">
    <property type="component" value="Plasmid pHSR-Bgl01"/>
</dbReference>
<dbReference type="InterPro" id="IPR041025">
    <property type="entry name" value="HNH_repeat"/>
</dbReference>
<feature type="region of interest" description="Disordered" evidence="1">
    <location>
        <begin position="1177"/>
        <end position="1219"/>
    </location>
</feature>
<dbReference type="SMART" id="SM00487">
    <property type="entry name" value="DEXDc"/>
    <property type="match status" value="1"/>
</dbReference>
<evidence type="ECO:0000259" key="2">
    <source>
        <dbReference type="PROSITE" id="PS51192"/>
    </source>
</evidence>
<keyword evidence="4" id="KW-0614">Plasmid</keyword>
<keyword evidence="4" id="KW-0347">Helicase</keyword>
<feature type="compositionally biased region" description="Low complexity" evidence="1">
    <location>
        <begin position="1182"/>
        <end position="1213"/>
    </location>
</feature>
<dbReference type="InterPro" id="IPR027417">
    <property type="entry name" value="P-loop_NTPase"/>
</dbReference>
<dbReference type="PANTHER" id="PTHR47396:SF1">
    <property type="entry name" value="ATP-DEPENDENT HELICASE IRC3-RELATED"/>
    <property type="match status" value="1"/>
</dbReference>
<geneLocation type="plasmid" evidence="4 5">
    <name>pHSR-Bgl01</name>
</geneLocation>
<dbReference type="PANTHER" id="PTHR47396">
    <property type="entry name" value="TYPE I RESTRICTION ENZYME ECOKI R PROTEIN"/>
    <property type="match status" value="1"/>
</dbReference>
<evidence type="ECO:0000313" key="4">
    <source>
        <dbReference type="EMBL" id="QSG13552.1"/>
    </source>
</evidence>
<sequence>MRQMGGLVDYDYDFFDEYQSGVLADLPSIEQLIRLDDEVANKVMMPRYEGPVDPIEWKFLEKYYSRLFAEFITDRIQGIVDTEPIETNRDRFHGFREDIVSLNQNLPAQRSAQTGVISKPAETVLLKRLRQLGFDPSALDVSHIGSGGGLYLLELFVTAAQQEALSDSELLTALLDEADSLGSMSRDAAMSRLHRPVLMVSLWENQQEGLNKWLDNGRHGILEMATATGKTVAGIAAIAECCGVLPEDPDHEPRTDDAKIMVVAHSNAILKQWEQEIQEKLGLPMPAGQTGEQAERVSFSSGEVEFYTAQSLLPRYDRDLADQYDLVIYDEVHHYSNLDGYGAAIDRPNYRAAMGLSATIGDDGELKREQLTELLGDVVHTYGVEDARRDGIIPEFDWTVHPTPLDPYEREEWDEATESISDQFKHIRRSTATKRILKQIPVPFTELEDLGDFIRAHEAASMVFDDEDIPDEWSNLQATIHSRTWIRHRSQPKIEEAIALAKDYLEDPDQPVKLVIFAMDINTADEIADQLGEVSDHVYRAHSQLENSSKKNNETVQRNINKFGKCENGVLVSPKMLDEGIDVPDAEVGINVAGTKTKLQLVQRMGRVLRKHGDQRPHFHHFIAMPDENYIAGLDSKEYVQELNWVRELGETIGVQPVIKEAGVDAELLERAEQRGHELWARDLLEDLEVETVQGNVNLEQLLDELTVEATEILLDELWLEGEHVAQDDWESAMETLRDSEALSVDGLQRVWWLFPIYRERPTELDELLTASLSALSEEASSSQQSQEGANTNQVGTPIDGESGDESTSGKGDTPEQKSPSATSEGDESHRETPSSQEPDSAEPPSSESTDAESDPQVPEIEEEFGSDDGVGSASVFGVLGVGEPPSAISRRLQVDPDKEGSLDETLLTSTGKGGLFSTGYLHQRSLQTYLLNGEEVIFLLASKRQAPDYTGQQLPDLNGYRAITVITPIRVLCVVGNDPENKAIQIRHEDVTSVDVQQTGQLFWKHRAIRIQTNNQTLKIPDGTDTDLEAAARYIRTAAYEERCAAGERLLDCCDVVATSNGFTTVEGVLDTAKRQFQSAVEWGERYDLDTARAEAGVEFTNTCLERANRQVRFEESLTEAKRLVSDARTALINGKADRAKQQYREAKSKLDAVLSASDHESSSSVVEAKQLHRKLEEALSSGTDSSSTESTSSTETGTETGTPTTEQSTGSDNHRPARDDLIRELQTLTEELGGAPKAPEMDDQGSHSTHEYYREFGSWDEALGAADIDRMESLITELERVAAEIGEVPSTTQIDEHSRYSSGMYADEFGTITAAREAADFSGVENSEQESQAQRSAEKQPSQSDDNATESTPDSGPSRQALIDEIQRLDGGENLVPYASEMDSDGAYKSFDCLQEFGSWDEALEAAGIDKRERLLEELRRVRDELGHMPKTTDMNHHGRVSAGMYANFFGSWTEATSLIDASEESTNETTESDPSPDTREESNSSPVLNGDRGSILTWEDIPGNSRLPSSIAVQVKEKKRTRSDRVDGRYRVADLNGKEFELKVWQKHGLEIEWKVDTWYILREARGTVWESDGEVHRLLDSTRDLAAIECGSEPPVEAES</sequence>
<dbReference type="GO" id="GO:0140097">
    <property type="term" value="F:catalytic activity, acting on DNA"/>
    <property type="evidence" value="ECO:0007669"/>
    <property type="project" value="UniProtKB-ARBA"/>
</dbReference>
<dbReference type="PROSITE" id="PS51194">
    <property type="entry name" value="HELICASE_CTER"/>
    <property type="match status" value="1"/>
</dbReference>
<feature type="compositionally biased region" description="Acidic residues" evidence="1">
    <location>
        <begin position="850"/>
        <end position="867"/>
    </location>
</feature>
<accession>A0A897NLD1</accession>